<evidence type="ECO:0000313" key="2">
    <source>
        <dbReference type="EMBL" id="TRM57325.1"/>
    </source>
</evidence>
<proteinExistence type="predicted"/>
<feature type="compositionally biased region" description="Polar residues" evidence="1">
    <location>
        <begin position="13"/>
        <end position="25"/>
    </location>
</feature>
<gene>
    <name evidence="2" type="ORF">BD626DRAFT_515345</name>
</gene>
<feature type="region of interest" description="Disordered" evidence="1">
    <location>
        <begin position="1"/>
        <end position="25"/>
    </location>
</feature>
<comment type="caution">
    <text evidence="2">The sequence shown here is derived from an EMBL/GenBank/DDBJ whole genome shotgun (WGS) entry which is preliminary data.</text>
</comment>
<keyword evidence="3" id="KW-1185">Reference proteome</keyword>
<sequence length="136" mass="14491">MPVSSPERPACSSLASPYQSCDPANSSSWVVLPTSSMPSSDPYFALPAPQSTPTMAPLVDNMSSSTTLMASSELCAHSSDVTSLWYEAIAKYKADTGLYLDAKQGPRARCTNTSMNTERLSRPPVSAVRHSVCAQL</sequence>
<organism evidence="2 3">
    <name type="scientific">Schizophyllum amplum</name>
    <dbReference type="NCBI Taxonomy" id="97359"/>
    <lineage>
        <taxon>Eukaryota</taxon>
        <taxon>Fungi</taxon>
        <taxon>Dikarya</taxon>
        <taxon>Basidiomycota</taxon>
        <taxon>Agaricomycotina</taxon>
        <taxon>Agaricomycetes</taxon>
        <taxon>Agaricomycetidae</taxon>
        <taxon>Agaricales</taxon>
        <taxon>Schizophyllaceae</taxon>
        <taxon>Schizophyllum</taxon>
    </lineage>
</organism>
<evidence type="ECO:0000256" key="1">
    <source>
        <dbReference type="SAM" id="MobiDB-lite"/>
    </source>
</evidence>
<dbReference type="AlphaFoldDB" id="A0A550BXP9"/>
<name>A0A550BXP9_9AGAR</name>
<dbReference type="EMBL" id="VDMD01000049">
    <property type="protein sequence ID" value="TRM57325.1"/>
    <property type="molecule type" value="Genomic_DNA"/>
</dbReference>
<dbReference type="Proteomes" id="UP000320762">
    <property type="component" value="Unassembled WGS sequence"/>
</dbReference>
<protein>
    <submittedName>
        <fullName evidence="2">Uncharacterized protein</fullName>
    </submittedName>
</protein>
<evidence type="ECO:0000313" key="3">
    <source>
        <dbReference type="Proteomes" id="UP000320762"/>
    </source>
</evidence>
<accession>A0A550BXP9</accession>
<reference evidence="2 3" key="1">
    <citation type="journal article" date="2019" name="New Phytol.">
        <title>Comparative genomics reveals unique wood-decay strategies and fruiting body development in the Schizophyllaceae.</title>
        <authorList>
            <person name="Almasi E."/>
            <person name="Sahu N."/>
            <person name="Krizsan K."/>
            <person name="Balint B."/>
            <person name="Kovacs G.M."/>
            <person name="Kiss B."/>
            <person name="Cseklye J."/>
            <person name="Drula E."/>
            <person name="Henrissat B."/>
            <person name="Nagy I."/>
            <person name="Chovatia M."/>
            <person name="Adam C."/>
            <person name="LaButti K."/>
            <person name="Lipzen A."/>
            <person name="Riley R."/>
            <person name="Grigoriev I.V."/>
            <person name="Nagy L.G."/>
        </authorList>
    </citation>
    <scope>NUCLEOTIDE SEQUENCE [LARGE SCALE GENOMIC DNA]</scope>
    <source>
        <strain evidence="2 3">NL-1724</strain>
    </source>
</reference>